<dbReference type="RefSeq" id="WP_348862007.1">
    <property type="nucleotide sequence ID" value="NZ_JBEAAL010000001.1"/>
</dbReference>
<dbReference type="Proteomes" id="UP001496627">
    <property type="component" value="Unassembled WGS sequence"/>
</dbReference>
<gene>
    <name evidence="1" type="ORF">ABK249_01500</name>
</gene>
<sequence length="403" mass="46775">MHQVILYRDKGYKDPVNLTYIEQSLRSPQARLVNRTTLIPQIGLEAYQCRAVVDWIDIHLELARRTQFWKLNERIERLTGRKEFPEALDLAVGNTATKYRLRVQEPDFQAVREVLKDIERQYGFVAPAHITGIEISIDFYPVTPSEEARARMHGVLVRHFYPTTQVLRSNRMWPRFTPGSIKKTDYTIGRNEGDDSLDVGDRMTPGLDRPALYGSTYYVGERDDPRAFWRIQNKGLDKQNIAAGTRDELPEDKKRIRIEVTLGRSGCQEIGLRKFIDLDTLPFTRLQKDFFQFMKPTFAIVRPGGARPGSAAVKRKIEEYRRERFLNAGVLGLQIREDAKEQLRAFEMPTIRRLHRRNRTKMPAKMRTGTGAYGTMIAYEELTRMVERALAGLQRKVRREMGV</sequence>
<protein>
    <submittedName>
        <fullName evidence="1">Uncharacterized protein</fullName>
    </submittedName>
</protein>
<evidence type="ECO:0000313" key="2">
    <source>
        <dbReference type="Proteomes" id="UP001496627"/>
    </source>
</evidence>
<keyword evidence="2" id="KW-1185">Reference proteome</keyword>
<proteinExistence type="predicted"/>
<dbReference type="EMBL" id="JBEAAL010000001">
    <property type="protein sequence ID" value="MEQ1403595.1"/>
    <property type="molecule type" value="Genomic_DNA"/>
</dbReference>
<name>A0ABV0LXV1_9HYPH</name>
<accession>A0ABV0LXV1</accession>
<evidence type="ECO:0000313" key="1">
    <source>
        <dbReference type="EMBL" id="MEQ1403595.1"/>
    </source>
</evidence>
<comment type="caution">
    <text evidence="1">The sequence shown here is derived from an EMBL/GenBank/DDBJ whole genome shotgun (WGS) entry which is preliminary data.</text>
</comment>
<organism evidence="1 2">
    <name type="scientific">Neorhizobium phenanthreniclasticum</name>
    <dbReference type="NCBI Taxonomy" id="3157917"/>
    <lineage>
        <taxon>Bacteria</taxon>
        <taxon>Pseudomonadati</taxon>
        <taxon>Pseudomonadota</taxon>
        <taxon>Alphaproteobacteria</taxon>
        <taxon>Hyphomicrobiales</taxon>
        <taxon>Rhizobiaceae</taxon>
        <taxon>Rhizobium/Agrobacterium group</taxon>
        <taxon>Neorhizobium</taxon>
    </lineage>
</organism>
<reference evidence="1 2" key="1">
    <citation type="submission" date="2024-05" db="EMBL/GenBank/DDBJ databases">
        <title>Neorhizobium sp. Rsf11, a plant growth promoting and heavy metal resistant PAH-degrader.</title>
        <authorList>
            <person name="Golubev S.N."/>
            <person name="Muratova A.Y."/>
            <person name="Markelova M.I."/>
        </authorList>
    </citation>
    <scope>NUCLEOTIDE SEQUENCE [LARGE SCALE GENOMIC DNA]</scope>
    <source>
        <strain evidence="1 2">Rsf11</strain>
    </source>
</reference>